<proteinExistence type="predicted"/>
<evidence type="ECO:0000313" key="3">
    <source>
        <dbReference type="EMBL" id="SDQ62672.1"/>
    </source>
</evidence>
<name>A0A1H1CET8_9ACTN</name>
<evidence type="ECO:0000256" key="1">
    <source>
        <dbReference type="SAM" id="MobiDB-lite"/>
    </source>
</evidence>
<feature type="region of interest" description="Disordered" evidence="1">
    <location>
        <begin position="1"/>
        <end position="135"/>
    </location>
</feature>
<evidence type="ECO:0000313" key="4">
    <source>
        <dbReference type="Proteomes" id="UP000183053"/>
    </source>
</evidence>
<feature type="compositionally biased region" description="Pro residues" evidence="1">
    <location>
        <begin position="113"/>
        <end position="124"/>
    </location>
</feature>
<dbReference type="STRING" id="47312.SAMN04489765_1171"/>
<keyword evidence="2" id="KW-0472">Membrane</keyword>
<sequence>MTESDGRNDQNPTEQAGPSQDPYAQSPYGQSPYGQNPSGQDPYTQSPYAQNADPFSKEQPAPGYPQQSAPPAYGQQAYGQEVSGQQACGQPASGQQAFGQPVHDQSAFGQPGQPYPGYPQPGYPQPGYSQPGYGGAPTSRPGTIIGAAVVLIVVGLICALVGALTLLGSGEALEGEDAAFAAGFLGAAILGLVGSLGGIATGIGLLLKRSRIIAILATVASVLMAFTCIGLIATVAVPILLWAPESSRRWFTA</sequence>
<dbReference type="AlphaFoldDB" id="A0A1H1CET8"/>
<reference evidence="4" key="1">
    <citation type="submission" date="2016-10" db="EMBL/GenBank/DDBJ databases">
        <authorList>
            <person name="Varghese N."/>
            <person name="Submissions S."/>
        </authorList>
    </citation>
    <scope>NUCLEOTIDE SEQUENCE [LARGE SCALE GENOMIC DNA]</scope>
    <source>
        <strain evidence="4">DSM 44142</strain>
    </source>
</reference>
<dbReference type="EMBL" id="FNLF01000002">
    <property type="protein sequence ID" value="SDQ62672.1"/>
    <property type="molecule type" value="Genomic_DNA"/>
</dbReference>
<keyword evidence="2" id="KW-0812">Transmembrane</keyword>
<keyword evidence="2" id="KW-1133">Transmembrane helix</keyword>
<dbReference type="OrthoDB" id="4775642at2"/>
<feature type="compositionally biased region" description="Polar residues" evidence="1">
    <location>
        <begin position="9"/>
        <end position="18"/>
    </location>
</feature>
<protein>
    <submittedName>
        <fullName evidence="3">Uncharacterized protein</fullName>
    </submittedName>
</protein>
<dbReference type="RefSeq" id="WP_068566745.1">
    <property type="nucleotide sequence ID" value="NZ_FNLF01000002.1"/>
</dbReference>
<feature type="transmembrane region" description="Helical" evidence="2">
    <location>
        <begin position="144"/>
        <end position="167"/>
    </location>
</feature>
<evidence type="ECO:0000256" key="2">
    <source>
        <dbReference type="SAM" id="Phobius"/>
    </source>
</evidence>
<dbReference type="Proteomes" id="UP000183053">
    <property type="component" value="Unassembled WGS sequence"/>
</dbReference>
<feature type="compositionally biased region" description="Polar residues" evidence="1">
    <location>
        <begin position="82"/>
        <end position="98"/>
    </location>
</feature>
<feature type="transmembrane region" description="Helical" evidence="2">
    <location>
        <begin position="179"/>
        <end position="207"/>
    </location>
</feature>
<feature type="compositionally biased region" description="Polar residues" evidence="1">
    <location>
        <begin position="27"/>
        <end position="49"/>
    </location>
</feature>
<feature type="transmembrane region" description="Helical" evidence="2">
    <location>
        <begin position="214"/>
        <end position="243"/>
    </location>
</feature>
<organism evidence="3 4">
    <name type="scientific">Tsukamurella pulmonis</name>
    <dbReference type="NCBI Taxonomy" id="47312"/>
    <lineage>
        <taxon>Bacteria</taxon>
        <taxon>Bacillati</taxon>
        <taxon>Actinomycetota</taxon>
        <taxon>Actinomycetes</taxon>
        <taxon>Mycobacteriales</taxon>
        <taxon>Tsukamurellaceae</taxon>
        <taxon>Tsukamurella</taxon>
    </lineage>
</organism>
<gene>
    <name evidence="3" type="ORF">SAMN04489765_1171</name>
</gene>
<accession>A0A1H1CET8</accession>
<keyword evidence="4" id="KW-1185">Reference proteome</keyword>